<keyword evidence="3 7" id="KW-0812">Transmembrane</keyword>
<gene>
    <name evidence="9" type="ORF">SODALDRAFT_295016</name>
</gene>
<evidence type="ECO:0000256" key="6">
    <source>
        <dbReference type="SAM" id="MobiDB-lite"/>
    </source>
</evidence>
<feature type="transmembrane region" description="Helical" evidence="7">
    <location>
        <begin position="383"/>
        <end position="405"/>
    </location>
</feature>
<dbReference type="PANTHER" id="PTHR43791:SF91">
    <property type="entry name" value="MAJOR FACILITATOR SUPERFAMILY (MFS) PROFILE DOMAIN-CONTAINING PROTEIN-RELATED"/>
    <property type="match status" value="1"/>
</dbReference>
<evidence type="ECO:0000256" key="3">
    <source>
        <dbReference type="ARBA" id="ARBA00022692"/>
    </source>
</evidence>
<organism evidence="9 10">
    <name type="scientific">Sodiomyces alkalinus (strain CBS 110278 / VKM F-3762 / F11)</name>
    <name type="common">Alkaliphilic filamentous fungus</name>
    <dbReference type="NCBI Taxonomy" id="1314773"/>
    <lineage>
        <taxon>Eukaryota</taxon>
        <taxon>Fungi</taxon>
        <taxon>Dikarya</taxon>
        <taxon>Ascomycota</taxon>
        <taxon>Pezizomycotina</taxon>
        <taxon>Sordariomycetes</taxon>
        <taxon>Hypocreomycetidae</taxon>
        <taxon>Glomerellales</taxon>
        <taxon>Plectosphaerellaceae</taxon>
        <taxon>Sodiomyces</taxon>
    </lineage>
</organism>
<reference evidence="9 10" key="1">
    <citation type="journal article" date="2018" name="Mol. Ecol.">
        <title>The obligate alkalophilic soda-lake fungus Sodiomyces alkalinus has shifted to a protein diet.</title>
        <authorList>
            <person name="Grum-Grzhimaylo A.A."/>
            <person name="Falkoski D.L."/>
            <person name="van den Heuvel J."/>
            <person name="Valero-Jimenez C.A."/>
            <person name="Min B."/>
            <person name="Choi I.G."/>
            <person name="Lipzen A."/>
            <person name="Daum C.G."/>
            <person name="Aanen D.K."/>
            <person name="Tsang A."/>
            <person name="Henrissat B."/>
            <person name="Bilanenko E.N."/>
            <person name="de Vries R.P."/>
            <person name="van Kan J.A.L."/>
            <person name="Grigoriev I.V."/>
            <person name="Debets A.J.M."/>
        </authorList>
    </citation>
    <scope>NUCLEOTIDE SEQUENCE [LARGE SCALE GENOMIC DNA]</scope>
    <source>
        <strain evidence="9 10">F11</strain>
    </source>
</reference>
<dbReference type="RefSeq" id="XP_028466167.1">
    <property type="nucleotide sequence ID" value="XM_028608770.1"/>
</dbReference>
<dbReference type="FunFam" id="1.20.1250.20:FF:000068">
    <property type="entry name" value="MFS general substrate transporter"/>
    <property type="match status" value="1"/>
</dbReference>
<evidence type="ECO:0000256" key="7">
    <source>
        <dbReference type="SAM" id="Phobius"/>
    </source>
</evidence>
<keyword evidence="5 7" id="KW-0472">Membrane</keyword>
<keyword evidence="4 7" id="KW-1133">Transmembrane helix</keyword>
<evidence type="ECO:0000256" key="5">
    <source>
        <dbReference type="ARBA" id="ARBA00023136"/>
    </source>
</evidence>
<dbReference type="Pfam" id="PF07690">
    <property type="entry name" value="MFS_1"/>
    <property type="match status" value="1"/>
</dbReference>
<dbReference type="OrthoDB" id="2962993at2759"/>
<evidence type="ECO:0000256" key="1">
    <source>
        <dbReference type="ARBA" id="ARBA00004141"/>
    </source>
</evidence>
<protein>
    <submittedName>
        <fullName evidence="9">MFS general substrate transporter</fullName>
    </submittedName>
</protein>
<dbReference type="GO" id="GO:0016020">
    <property type="term" value="C:membrane"/>
    <property type="evidence" value="ECO:0007669"/>
    <property type="project" value="UniProtKB-SubCell"/>
</dbReference>
<dbReference type="InterPro" id="IPR020846">
    <property type="entry name" value="MFS_dom"/>
</dbReference>
<dbReference type="PANTHER" id="PTHR43791">
    <property type="entry name" value="PERMEASE-RELATED"/>
    <property type="match status" value="1"/>
</dbReference>
<evidence type="ECO:0000256" key="2">
    <source>
        <dbReference type="ARBA" id="ARBA00022448"/>
    </source>
</evidence>
<dbReference type="Gene3D" id="1.20.1250.20">
    <property type="entry name" value="MFS general substrate transporter like domains"/>
    <property type="match status" value="2"/>
</dbReference>
<feature type="transmembrane region" description="Helical" evidence="7">
    <location>
        <begin position="94"/>
        <end position="116"/>
    </location>
</feature>
<dbReference type="PROSITE" id="PS50850">
    <property type="entry name" value="MFS"/>
    <property type="match status" value="1"/>
</dbReference>
<feature type="compositionally biased region" description="Basic and acidic residues" evidence="6">
    <location>
        <begin position="29"/>
        <end position="38"/>
    </location>
</feature>
<dbReference type="GeneID" id="39577248"/>
<accession>A0A3N2PV32</accession>
<keyword evidence="2" id="KW-0813">Transport</keyword>
<evidence type="ECO:0000256" key="4">
    <source>
        <dbReference type="ARBA" id="ARBA00022989"/>
    </source>
</evidence>
<comment type="subcellular location">
    <subcellularLocation>
        <location evidence="1">Membrane</location>
        <topology evidence="1">Multi-pass membrane protein</topology>
    </subcellularLocation>
</comment>
<evidence type="ECO:0000313" key="9">
    <source>
        <dbReference type="EMBL" id="ROT38361.1"/>
    </source>
</evidence>
<feature type="transmembrane region" description="Helical" evidence="7">
    <location>
        <begin position="449"/>
        <end position="470"/>
    </location>
</feature>
<evidence type="ECO:0000259" key="8">
    <source>
        <dbReference type="PROSITE" id="PS50850"/>
    </source>
</evidence>
<feature type="region of interest" description="Disordered" evidence="6">
    <location>
        <begin position="1"/>
        <end position="39"/>
    </location>
</feature>
<dbReference type="STRING" id="1314773.A0A3N2PV32"/>
<feature type="transmembrane region" description="Helical" evidence="7">
    <location>
        <begin position="329"/>
        <end position="349"/>
    </location>
</feature>
<feature type="transmembrane region" description="Helical" evidence="7">
    <location>
        <begin position="128"/>
        <end position="145"/>
    </location>
</feature>
<feature type="transmembrane region" description="Helical" evidence="7">
    <location>
        <begin position="417"/>
        <end position="437"/>
    </location>
</feature>
<dbReference type="InterPro" id="IPR036259">
    <property type="entry name" value="MFS_trans_sf"/>
</dbReference>
<name>A0A3N2PV32_SODAK</name>
<feature type="transmembrane region" description="Helical" evidence="7">
    <location>
        <begin position="151"/>
        <end position="176"/>
    </location>
</feature>
<feature type="transmembrane region" description="Helical" evidence="7">
    <location>
        <begin position="220"/>
        <end position="242"/>
    </location>
</feature>
<dbReference type="Proteomes" id="UP000272025">
    <property type="component" value="Unassembled WGS sequence"/>
</dbReference>
<dbReference type="InterPro" id="IPR011701">
    <property type="entry name" value="MFS"/>
</dbReference>
<feature type="transmembrane region" description="Helical" evidence="7">
    <location>
        <begin position="57"/>
        <end position="74"/>
    </location>
</feature>
<feature type="domain" description="Major facilitator superfamily (MFS) profile" evidence="8">
    <location>
        <begin position="61"/>
        <end position="475"/>
    </location>
</feature>
<dbReference type="FunFam" id="1.20.1250.20:FF:000034">
    <property type="entry name" value="MFS general substrate transporter"/>
    <property type="match status" value="1"/>
</dbReference>
<evidence type="ECO:0000313" key="10">
    <source>
        <dbReference type="Proteomes" id="UP000272025"/>
    </source>
</evidence>
<feature type="transmembrane region" description="Helical" evidence="7">
    <location>
        <begin position="289"/>
        <end position="309"/>
    </location>
</feature>
<feature type="transmembrane region" description="Helical" evidence="7">
    <location>
        <begin position="188"/>
        <end position="208"/>
    </location>
</feature>
<proteinExistence type="predicted"/>
<dbReference type="GO" id="GO:0022857">
    <property type="term" value="F:transmembrane transporter activity"/>
    <property type="evidence" value="ECO:0007669"/>
    <property type="project" value="InterPro"/>
</dbReference>
<keyword evidence="10" id="KW-1185">Reference proteome</keyword>
<feature type="transmembrane region" description="Helical" evidence="7">
    <location>
        <begin position="356"/>
        <end position="377"/>
    </location>
</feature>
<dbReference type="SUPFAM" id="SSF103473">
    <property type="entry name" value="MFS general substrate transporter"/>
    <property type="match status" value="1"/>
</dbReference>
<sequence>MTSADIAASEKERLDETGVPLGGNVAADTKPESARTEAEESGLAEAAAVEKKLVRKLDLYLIPLVMLLYLNSFIDRVNIGNARLYNLEEDLGLVGNQFQVAVSILFVTYVLCEIPSNLVLKVFRPRRWIAFITVSWGIIATLTGLVDSYGALLACRLLLGAFEAGLFPGLTVYLTFFYTKNELAMRVGYLFVSAAIAGGLGGLLAFAIGNMDGLRGMSGWRWIMIIEGIPTVVLGVITYWALPDDPATAYFFNKSEREIMTLRLRREYGNTTSAQQFNRRDMVKAFSDWKVWLFCIAQFGVDTMLYGYSAFLPTIIHALGDWTVEQVQLLTVPCYFLGAATYMATAFLSDRTEKRGLFCVIFGTISVIGYALLISTVPHGVHYLGMCFLAAAGLYVVVGLPLAWLPNNTPRYGKRTTANGMQLSIGNCAGIMAPFIYPTADRPRYIRGHATTLAMVGMGTCIYAFLWFWLRRQNQRRDAGYVSPKQQTLSEDELAELGDESPRFRYTI</sequence>
<dbReference type="EMBL" id="ML119055">
    <property type="protein sequence ID" value="ROT38361.1"/>
    <property type="molecule type" value="Genomic_DNA"/>
</dbReference>
<dbReference type="AlphaFoldDB" id="A0A3N2PV32"/>